<feature type="transmembrane region" description="Helical" evidence="2">
    <location>
        <begin position="1310"/>
        <end position="1327"/>
    </location>
</feature>
<comment type="caution">
    <text evidence="5">The sequence shown here is derived from an EMBL/GenBank/DDBJ whole genome shotgun (WGS) entry which is preliminary data.</text>
</comment>
<accession>A0A1Y2CA10</accession>
<gene>
    <name evidence="5" type="ORF">BCR33DRAFT_785666</name>
</gene>
<reference evidence="5 6" key="1">
    <citation type="submission" date="2016-07" db="EMBL/GenBank/DDBJ databases">
        <title>Pervasive Adenine N6-methylation of Active Genes in Fungi.</title>
        <authorList>
            <consortium name="DOE Joint Genome Institute"/>
            <person name="Mondo S.J."/>
            <person name="Dannebaum R.O."/>
            <person name="Kuo R.C."/>
            <person name="Labutti K."/>
            <person name="Haridas S."/>
            <person name="Kuo A."/>
            <person name="Salamov A."/>
            <person name="Ahrendt S.R."/>
            <person name="Lipzen A."/>
            <person name="Sullivan W."/>
            <person name="Andreopoulos W.B."/>
            <person name="Clum A."/>
            <person name="Lindquist E."/>
            <person name="Daum C."/>
            <person name="Ramamoorthy G.K."/>
            <person name="Gryganskyi A."/>
            <person name="Culley D."/>
            <person name="Magnuson J.K."/>
            <person name="James T.Y."/>
            <person name="O'Malley M.A."/>
            <person name="Stajich J.E."/>
            <person name="Spatafora J.W."/>
            <person name="Visel A."/>
            <person name="Grigoriev I.V."/>
        </authorList>
    </citation>
    <scope>NUCLEOTIDE SEQUENCE [LARGE SCALE GENOMIC DNA]</scope>
    <source>
        <strain evidence="5 6">JEL800</strain>
    </source>
</reference>
<evidence type="ECO:0000256" key="3">
    <source>
        <dbReference type="SAM" id="SignalP"/>
    </source>
</evidence>
<dbReference type="Pfam" id="PF10998">
    <property type="entry name" value="DUF2838"/>
    <property type="match status" value="1"/>
</dbReference>
<proteinExistence type="predicted"/>
<dbReference type="Pfam" id="PF24545">
    <property type="entry name" value="Ig_TPPC8_1st"/>
    <property type="match status" value="1"/>
</dbReference>
<dbReference type="InterPro" id="IPR024420">
    <property type="entry name" value="TRAPP_III_complex_Trs85"/>
</dbReference>
<dbReference type="PANTHER" id="PTHR12975">
    <property type="entry name" value="TRANSPORT PROTEIN TRAPP"/>
    <property type="match status" value="1"/>
</dbReference>
<feature type="transmembrane region" description="Helical" evidence="2">
    <location>
        <begin position="1235"/>
        <end position="1256"/>
    </location>
</feature>
<evidence type="ECO:0000259" key="4">
    <source>
        <dbReference type="Pfam" id="PF24545"/>
    </source>
</evidence>
<dbReference type="InterPro" id="IPR058541">
    <property type="entry name" value="Ig_TPPC8_1st"/>
</dbReference>
<organism evidence="5 6">
    <name type="scientific">Rhizoclosmatium globosum</name>
    <dbReference type="NCBI Taxonomy" id="329046"/>
    <lineage>
        <taxon>Eukaryota</taxon>
        <taxon>Fungi</taxon>
        <taxon>Fungi incertae sedis</taxon>
        <taxon>Chytridiomycota</taxon>
        <taxon>Chytridiomycota incertae sedis</taxon>
        <taxon>Chytridiomycetes</taxon>
        <taxon>Chytridiales</taxon>
        <taxon>Chytriomycetaceae</taxon>
        <taxon>Rhizoclosmatium</taxon>
    </lineage>
</organism>
<dbReference type="Pfam" id="PF12739">
    <property type="entry name" value="TRAPPC-Trs85"/>
    <property type="match status" value="2"/>
</dbReference>
<dbReference type="PANTHER" id="PTHR12975:SF6">
    <property type="entry name" value="TRAFFICKING PROTEIN PARTICLE COMPLEX SUBUNIT 8"/>
    <property type="match status" value="1"/>
</dbReference>
<feature type="domain" description="TPPC8 first Ig-like" evidence="4">
    <location>
        <begin position="607"/>
        <end position="763"/>
    </location>
</feature>
<evidence type="ECO:0000313" key="6">
    <source>
        <dbReference type="Proteomes" id="UP000193642"/>
    </source>
</evidence>
<feature type="signal peptide" evidence="3">
    <location>
        <begin position="1"/>
        <end position="22"/>
    </location>
</feature>
<evidence type="ECO:0000256" key="2">
    <source>
        <dbReference type="SAM" id="Phobius"/>
    </source>
</evidence>
<keyword evidence="6" id="KW-1185">Reference proteome</keyword>
<keyword evidence="2" id="KW-1133">Transmembrane helix</keyword>
<evidence type="ECO:0000313" key="5">
    <source>
        <dbReference type="EMBL" id="ORY43873.1"/>
    </source>
</evidence>
<feature type="region of interest" description="Disordered" evidence="1">
    <location>
        <begin position="1452"/>
        <end position="1503"/>
    </location>
</feature>
<dbReference type="Proteomes" id="UP000193642">
    <property type="component" value="Unassembled WGS sequence"/>
</dbReference>
<feature type="transmembrane region" description="Helical" evidence="2">
    <location>
        <begin position="1371"/>
        <end position="1394"/>
    </location>
</feature>
<keyword evidence="2" id="KW-0812">Transmembrane</keyword>
<dbReference type="OrthoDB" id="203724at2759"/>
<dbReference type="InterPro" id="IPR021261">
    <property type="entry name" value="GPCAT"/>
</dbReference>
<dbReference type="EMBL" id="MCGO01000024">
    <property type="protein sequence ID" value="ORY43873.1"/>
    <property type="molecule type" value="Genomic_DNA"/>
</dbReference>
<keyword evidence="3" id="KW-0732">Signal</keyword>
<evidence type="ECO:0000256" key="1">
    <source>
        <dbReference type="SAM" id="MobiDB-lite"/>
    </source>
</evidence>
<feature type="transmembrane region" description="Helical" evidence="2">
    <location>
        <begin position="1268"/>
        <end position="1287"/>
    </location>
</feature>
<feature type="transmembrane region" description="Helical" evidence="2">
    <location>
        <begin position="1184"/>
        <end position="1202"/>
    </location>
</feature>
<feature type="chain" id="PRO_5013231601" description="TPPC8 first Ig-like domain-containing protein" evidence="3">
    <location>
        <begin position="23"/>
        <end position="1503"/>
    </location>
</feature>
<name>A0A1Y2CA10_9FUNG</name>
<feature type="transmembrane region" description="Helical" evidence="2">
    <location>
        <begin position="1209"/>
        <end position="1229"/>
    </location>
</feature>
<sequence>MESRFVHSVLSPLVAVVASTEAEEIARANSLPSVVELLQPFGQRIEGKVNVLDSAGHSSNLDGFALRFAALSLLPGPDVQAIRRVLVHKMDSDWPLVPPTEDAIASGNVTLLAPWYTVYRNYVCKYNGASEHESFNHPVACLLVTSTAAPNPIDQLKQLFPSSPDKLPQIFSSGFVDPQISLKHYVLLHDAARAPNVDADALFAEMKKHFGLSCRLIRVNSKADNANSFDASKVWEPFMSEYMPLYDAMHADPYTKLDSNIARASLGAITASEADLAASVLAVTSAPSAPIVPETPSVAVVVVDLQDDFLLQEEDSWEQTRQQQSHISRLHFSRSLYSVSSQLSRIHSSKLADYSFMLHDYKFAYSMYDSVKKDFQGNDRALKHFAGVQEMLALCVLMSDAGLRGNLESLLESSLATIWRRENYKEASALLLRMIGEDSDLRSAVLLEQSAFSHLKATPSQRRNTPTTRLEMLYRGSKRLRELWWSLIDDHNNFTIGRLHFHLGDPTAAFTHFTKLLKSGQQTAEQQASHWKEFLHIYKNIARTRPIDEVEKLPQTPVPVLIQSSINVSLVQTQHMDGNDLVELGFNGKPGSKPVKLMKTVRDGGNTICAVGEPVFVTFQIKNPLQIGLELNNVTLFAQFTKSTANVVVSDVTSYPNDGTRLAYDFFDLEYLPLLTLRRMRLLQLRVYPKAEGELIVQGLKLTLSDCVPVTIEFVKRGRRLNDTQKQRSGDPVYAADNTLKLTVTSPMPVLDVLFHSFPETLLSGQVERTVLEINNKGHRGLKNLKIKLSHPSSLVLEKRRISMFRLCTKVRENLTSREILNTANKITDTCFDNGFGVLKGKQTSFAYFRFTHDELRPVRPNPSPEKTTTEAIVNYIINENQPFTPTPVDLKISNITLQNNQVVCNSAPFNAFALQSRSVWRAQSLSIHYSAIPPEKLANTFTLYFTDDADIVLFWEAPPLQPGGPPRFGHHFIIGINLSLQAPLQLLTRIGKNASNLTFQSRSLYAATVSERKTLIDSLLKPRQKDVSPIRLILESEKVFSHDFSNCGDLILSFSARLRNTSWENSVSYSLELPSNEANAALENDFTWTGTTLLEGTLEPEQDTTNHRTRAMVSPLRAKLKENSERLRERAMKASMVIDRHVTVLRSKIRQPKQVQMIEKVTFLVGVFTLLGIQQLLLLYPQHILTFYVWTLIPLMVIRYVDFHRQKWHYFLIDFCYYVNAALFYFLIRTPTDPWLFKILFVWSNGPLMWAIVMWRSGLVFHSLPHITTIYIHLLPALVTYVIRWLPSEELLASNLCVALDCGISLSEMYSWPILLYLLWQALYLVKTEWVDREKLQADSEIGTSLRHMVIFYKDHPLGKIAFSFGPQGITVMYVLMQLAYTCIVSIPVYLFYRSQYAHWAFILFITAMSIWNGAGYYIFKLSKLGDNTSPPDSPVSERWYQRYIRRGPASGRRSSHLQRRGSSIDVGRSSLDQVLNTETSSQEVESDENTENVELLKEKTE</sequence>
<dbReference type="STRING" id="329046.A0A1Y2CA10"/>
<dbReference type="GO" id="GO:1990072">
    <property type="term" value="C:TRAPPIII protein complex"/>
    <property type="evidence" value="ECO:0007669"/>
    <property type="project" value="TreeGrafter"/>
</dbReference>
<feature type="transmembrane region" description="Helical" evidence="2">
    <location>
        <begin position="1400"/>
        <end position="1421"/>
    </location>
</feature>
<keyword evidence="2" id="KW-0472">Membrane</keyword>
<feature type="compositionally biased region" description="Polar residues" evidence="1">
    <location>
        <begin position="1472"/>
        <end position="1485"/>
    </location>
</feature>
<protein>
    <recommendedName>
        <fullName evidence="4">TPPC8 first Ig-like domain-containing protein</fullName>
    </recommendedName>
</protein>